<comment type="subunit">
    <text evidence="9">Homodimer.</text>
</comment>
<gene>
    <name evidence="11" type="primary">galE</name>
    <name evidence="11" type="ORF">4sL10</name>
</gene>
<comment type="pathway">
    <text evidence="3 9">Carbohydrate metabolism; galactose metabolism.</text>
</comment>
<dbReference type="InterPro" id="IPR036291">
    <property type="entry name" value="NAD(P)-bd_dom_sf"/>
</dbReference>
<dbReference type="PANTHER" id="PTHR43725:SF47">
    <property type="entry name" value="UDP-GLUCOSE 4-EPIMERASE"/>
    <property type="match status" value="1"/>
</dbReference>
<dbReference type="UniPathway" id="UPA00214"/>
<dbReference type="Gene3D" id="3.90.25.10">
    <property type="entry name" value="UDP-galactose 4-epimerase, domain 1"/>
    <property type="match status" value="1"/>
</dbReference>
<dbReference type="PATRIC" id="fig|562.7412.peg.1254"/>
<feature type="domain" description="NAD(P)-binding" evidence="10">
    <location>
        <begin position="4"/>
        <end position="322"/>
    </location>
</feature>
<keyword evidence="8 9" id="KW-0413">Isomerase</keyword>
<dbReference type="NCBIfam" id="TIGR01179">
    <property type="entry name" value="galE"/>
    <property type="match status" value="1"/>
</dbReference>
<comment type="cofactor">
    <cofactor evidence="2 9">
        <name>NAD(+)</name>
        <dbReference type="ChEBI" id="CHEBI:57540"/>
    </cofactor>
</comment>
<dbReference type="SUPFAM" id="SSF51735">
    <property type="entry name" value="NAD(P)-binding Rossmann-fold domains"/>
    <property type="match status" value="1"/>
</dbReference>
<name>A0A0A7RNK6_ECOLX</name>
<dbReference type="GO" id="GO:0006012">
    <property type="term" value="P:galactose metabolic process"/>
    <property type="evidence" value="ECO:0007669"/>
    <property type="project" value="UniProtKB-UniPathway"/>
</dbReference>
<dbReference type="AlphaFoldDB" id="A0A0A7RNK6"/>
<evidence type="ECO:0000256" key="2">
    <source>
        <dbReference type="ARBA" id="ARBA00001911"/>
    </source>
</evidence>
<dbReference type="GO" id="GO:0003978">
    <property type="term" value="F:UDP-glucose 4-epimerase activity"/>
    <property type="evidence" value="ECO:0007669"/>
    <property type="project" value="UniProtKB-UniRule"/>
</dbReference>
<dbReference type="InterPro" id="IPR005886">
    <property type="entry name" value="UDP_G4E"/>
</dbReference>
<proteinExistence type="inferred from homology"/>
<dbReference type="Pfam" id="PF16363">
    <property type="entry name" value="GDP_Man_Dehyd"/>
    <property type="match status" value="1"/>
</dbReference>
<reference evidence="11" key="1">
    <citation type="journal article" date="2015" name="J. Bacteriol.">
        <title>Variations in O-Antigen Biosynthesis and O-Acetylation Associated with Altered Phage Sensitivity in Escherichia coli 4s.</title>
        <authorList>
            <person name="Knirel Y.A."/>
            <person name="Prokhorov N.S."/>
            <person name="Shashkov A.S."/>
            <person name="Ovchinnikova O.G."/>
            <person name="Zdorovenko E.L."/>
            <person name="Liu B."/>
            <person name="Kostryukova E.S."/>
            <person name="Larin A.K."/>
            <person name="Golomidova A.K."/>
            <person name="Letarov A.V."/>
        </authorList>
    </citation>
    <scope>NUCLEOTIDE SEQUENCE</scope>
    <source>
        <strain evidence="11">4s</strain>
    </source>
</reference>
<evidence type="ECO:0000256" key="7">
    <source>
        <dbReference type="ARBA" id="ARBA00023027"/>
    </source>
</evidence>
<dbReference type="GO" id="GO:0005829">
    <property type="term" value="C:cytosol"/>
    <property type="evidence" value="ECO:0007669"/>
    <property type="project" value="TreeGrafter"/>
</dbReference>
<dbReference type="InterPro" id="IPR016040">
    <property type="entry name" value="NAD(P)-bd_dom"/>
</dbReference>
<dbReference type="CDD" id="cd05247">
    <property type="entry name" value="UDP_G4E_1_SDR_e"/>
    <property type="match status" value="1"/>
</dbReference>
<dbReference type="EMBL" id="KM822857">
    <property type="protein sequence ID" value="AJA36186.1"/>
    <property type="molecule type" value="Genomic_DNA"/>
</dbReference>
<dbReference type="PANTHER" id="PTHR43725">
    <property type="entry name" value="UDP-GLUCOSE 4-EPIMERASE"/>
    <property type="match status" value="1"/>
</dbReference>
<evidence type="ECO:0000256" key="1">
    <source>
        <dbReference type="ARBA" id="ARBA00000083"/>
    </source>
</evidence>
<evidence type="ECO:0000259" key="10">
    <source>
        <dbReference type="Pfam" id="PF16363"/>
    </source>
</evidence>
<comment type="similarity">
    <text evidence="4 9">Belongs to the NAD(P)-dependent epimerase/dehydratase family.</text>
</comment>
<keyword evidence="7 9" id="KW-0520">NAD</keyword>
<sequence>MKILITGGTGYIGSHTILMLLNEGYDIVVIDNFSNSSPKVIERIEFLSQKKVCFHEGDIRDERFLKSVFKEHVITTVIHFASLKSVSESILMPIEYYDNNISGTLTLLKVMNCFGVNNFIFSSSATVYGTPSRIPLDESCDTGDTTNPYGTSKHFLEQILIDTQRANPALNIMLLRYFNPVGAHSSGFIGEDPNGIPNNLFPYITQVAIGRLPRLSIFGDDYPTEDGTGVRDYIHVMDLASGHVAALNRQHVLTGLRCYNLGTGKGYSVKEIVETFQKITGKKIPYIVSARRPGDIAECWSSPELAKKELHWEAKRSLEDMVIDAWNWQNNNPNGYLE</sequence>
<dbReference type="EC" id="5.1.3.2" evidence="5 9"/>
<evidence type="ECO:0000256" key="9">
    <source>
        <dbReference type="RuleBase" id="RU366046"/>
    </source>
</evidence>
<evidence type="ECO:0000256" key="3">
    <source>
        <dbReference type="ARBA" id="ARBA00004947"/>
    </source>
</evidence>
<accession>A0A0A7RNK6</accession>
<dbReference type="RefSeq" id="WP_050864005.1">
    <property type="nucleotide sequence ID" value="NZ_BDLJ01000009.1"/>
</dbReference>
<dbReference type="EMBL" id="KM822858">
    <property type="protein sequence ID" value="AJA36200.1"/>
    <property type="molecule type" value="Genomic_DNA"/>
</dbReference>
<dbReference type="Gene3D" id="3.40.50.720">
    <property type="entry name" value="NAD(P)-binding Rossmann-like Domain"/>
    <property type="match status" value="1"/>
</dbReference>
<evidence type="ECO:0000256" key="4">
    <source>
        <dbReference type="ARBA" id="ARBA00007637"/>
    </source>
</evidence>
<evidence type="ECO:0000256" key="8">
    <source>
        <dbReference type="ARBA" id="ARBA00023235"/>
    </source>
</evidence>
<protein>
    <recommendedName>
        <fullName evidence="6 9">UDP-glucose 4-epimerase</fullName>
        <ecNumber evidence="5 9">5.1.3.2</ecNumber>
    </recommendedName>
</protein>
<keyword evidence="9" id="KW-0119">Carbohydrate metabolism</keyword>
<organism evidence="11">
    <name type="scientific">Escherichia coli</name>
    <dbReference type="NCBI Taxonomy" id="562"/>
    <lineage>
        <taxon>Bacteria</taxon>
        <taxon>Pseudomonadati</taxon>
        <taxon>Pseudomonadota</taxon>
        <taxon>Gammaproteobacteria</taxon>
        <taxon>Enterobacterales</taxon>
        <taxon>Enterobacteriaceae</taxon>
        <taxon>Escherichia</taxon>
    </lineage>
</organism>
<dbReference type="NCBIfam" id="NF007956">
    <property type="entry name" value="PRK10675.1"/>
    <property type="match status" value="1"/>
</dbReference>
<evidence type="ECO:0000256" key="5">
    <source>
        <dbReference type="ARBA" id="ARBA00013189"/>
    </source>
</evidence>
<evidence type="ECO:0000313" key="11">
    <source>
        <dbReference type="EMBL" id="AJA36200.1"/>
    </source>
</evidence>
<evidence type="ECO:0000256" key="6">
    <source>
        <dbReference type="ARBA" id="ARBA00018569"/>
    </source>
</evidence>
<dbReference type="EMBL" id="KM822859">
    <property type="protein sequence ID" value="AJA36213.1"/>
    <property type="molecule type" value="Genomic_DNA"/>
</dbReference>
<comment type="catalytic activity">
    <reaction evidence="1 9">
        <text>UDP-alpha-D-glucose = UDP-alpha-D-galactose</text>
        <dbReference type="Rhea" id="RHEA:22168"/>
        <dbReference type="ChEBI" id="CHEBI:58885"/>
        <dbReference type="ChEBI" id="CHEBI:66914"/>
        <dbReference type="EC" id="5.1.3.2"/>
    </reaction>
</comment>